<evidence type="ECO:0000256" key="2">
    <source>
        <dbReference type="ARBA" id="ARBA00022525"/>
    </source>
</evidence>
<dbReference type="Gene3D" id="2.40.10.10">
    <property type="entry name" value="Trypsin-like serine proteases"/>
    <property type="match status" value="2"/>
</dbReference>
<dbReference type="InterPro" id="IPR033116">
    <property type="entry name" value="TRYPSIN_SER"/>
</dbReference>
<evidence type="ECO:0000256" key="6">
    <source>
        <dbReference type="ARBA" id="ARBA00023157"/>
    </source>
</evidence>
<dbReference type="OrthoDB" id="5565075at2759"/>
<dbReference type="InterPro" id="IPR018114">
    <property type="entry name" value="TRYPSIN_HIS"/>
</dbReference>
<keyword evidence="3" id="KW-0645">Protease</keyword>
<dbReference type="GO" id="GO:0006508">
    <property type="term" value="P:proteolysis"/>
    <property type="evidence" value="ECO:0007669"/>
    <property type="project" value="UniProtKB-KW"/>
</dbReference>
<gene>
    <name evidence="7" type="ORF">LSAA_737</name>
</gene>
<dbReference type="PANTHER" id="PTHR24264">
    <property type="entry name" value="TRYPSIN-RELATED"/>
    <property type="match status" value="1"/>
</dbReference>
<name>A0A7R8CC42_LEPSM</name>
<dbReference type="AlphaFoldDB" id="A0A7R8CC42"/>
<dbReference type="Pfam" id="PF00089">
    <property type="entry name" value="Trypsin"/>
    <property type="match status" value="2"/>
</dbReference>
<dbReference type="PROSITE" id="PS00135">
    <property type="entry name" value="TRYPSIN_SER"/>
    <property type="match status" value="1"/>
</dbReference>
<keyword evidence="2" id="KW-0964">Secreted</keyword>
<dbReference type="PANTHER" id="PTHR24264:SF65">
    <property type="entry name" value="SRCR DOMAIN-CONTAINING PROTEIN"/>
    <property type="match status" value="1"/>
</dbReference>
<dbReference type="InterPro" id="IPR001254">
    <property type="entry name" value="Trypsin_dom"/>
</dbReference>
<dbReference type="InterPro" id="IPR043504">
    <property type="entry name" value="Peptidase_S1_PA_chymotrypsin"/>
</dbReference>
<accession>A0A7R8CC42</accession>
<dbReference type="Proteomes" id="UP000675881">
    <property type="component" value="Chromosome 1"/>
</dbReference>
<evidence type="ECO:0000256" key="1">
    <source>
        <dbReference type="ARBA" id="ARBA00004613"/>
    </source>
</evidence>
<organism evidence="7 8">
    <name type="scientific">Lepeophtheirus salmonis</name>
    <name type="common">Salmon louse</name>
    <name type="synonym">Caligus salmonis</name>
    <dbReference type="NCBI Taxonomy" id="72036"/>
    <lineage>
        <taxon>Eukaryota</taxon>
        <taxon>Metazoa</taxon>
        <taxon>Ecdysozoa</taxon>
        <taxon>Arthropoda</taxon>
        <taxon>Crustacea</taxon>
        <taxon>Multicrustacea</taxon>
        <taxon>Hexanauplia</taxon>
        <taxon>Copepoda</taxon>
        <taxon>Siphonostomatoida</taxon>
        <taxon>Caligidae</taxon>
        <taxon>Lepeophtheirus</taxon>
    </lineage>
</organism>
<dbReference type="InterPro" id="IPR009003">
    <property type="entry name" value="Peptidase_S1_PA"/>
</dbReference>
<keyword evidence="5" id="KW-0720">Serine protease</keyword>
<dbReference type="PROSITE" id="PS00134">
    <property type="entry name" value="TRYPSIN_HIS"/>
    <property type="match status" value="1"/>
</dbReference>
<evidence type="ECO:0000256" key="5">
    <source>
        <dbReference type="ARBA" id="ARBA00022825"/>
    </source>
</evidence>
<keyword evidence="6" id="KW-1015">Disulfide bond</keyword>
<dbReference type="FunFam" id="2.40.10.10:FF:000068">
    <property type="entry name" value="transmembrane protease serine 2"/>
    <property type="match status" value="1"/>
</dbReference>
<reference evidence="7" key="1">
    <citation type="submission" date="2021-02" db="EMBL/GenBank/DDBJ databases">
        <authorList>
            <person name="Bekaert M."/>
        </authorList>
    </citation>
    <scope>NUCLEOTIDE SEQUENCE</scope>
    <source>
        <strain evidence="7">IoA-00</strain>
    </source>
</reference>
<proteinExistence type="predicted"/>
<protein>
    <submittedName>
        <fullName evidence="7">(salmon louse) hypothetical protein</fullName>
    </submittedName>
</protein>
<comment type="subcellular location">
    <subcellularLocation>
        <location evidence="1">Secreted</location>
    </subcellularLocation>
</comment>
<keyword evidence="4" id="KW-0378">Hydrolase</keyword>
<dbReference type="GO" id="GO:0005615">
    <property type="term" value="C:extracellular space"/>
    <property type="evidence" value="ECO:0007669"/>
    <property type="project" value="TreeGrafter"/>
</dbReference>
<dbReference type="PROSITE" id="PS50240">
    <property type="entry name" value="TRYPSIN_DOM"/>
    <property type="match status" value="1"/>
</dbReference>
<keyword evidence="8" id="KW-1185">Reference proteome</keyword>
<dbReference type="GO" id="GO:0004252">
    <property type="term" value="F:serine-type endopeptidase activity"/>
    <property type="evidence" value="ECO:0007669"/>
    <property type="project" value="InterPro"/>
</dbReference>
<evidence type="ECO:0000313" key="7">
    <source>
        <dbReference type="EMBL" id="CAF2765479.1"/>
    </source>
</evidence>
<evidence type="ECO:0000256" key="3">
    <source>
        <dbReference type="ARBA" id="ARBA00022670"/>
    </source>
</evidence>
<dbReference type="PRINTS" id="PR00722">
    <property type="entry name" value="CHYMOTRYPSIN"/>
</dbReference>
<dbReference type="SMART" id="SM00020">
    <property type="entry name" value="Tryp_SPc"/>
    <property type="match status" value="1"/>
</dbReference>
<dbReference type="InterPro" id="IPR050127">
    <property type="entry name" value="Serine_Proteases_S1"/>
</dbReference>
<evidence type="ECO:0000256" key="4">
    <source>
        <dbReference type="ARBA" id="ARBA00022801"/>
    </source>
</evidence>
<sequence>MMNRLRTAFGLFFKDYCGESKYGSESCGEVMNSRILGGRNARKFEFPWQVLLAICNQTICTECSGSIINKKDVLTAAHCFNIPNIRYIKVSVALLDRRWLTRYTRHYRSSKYVIHEKYDPYTLMNDIAIVHVPVKIRFNPGVQSICLPNKIMSSSFNGKNCNREGVDACQGDSGGPLITQVNGKCSLIGVISGGVGCGRIGFAGLYTRVTEYVDWISEKGKELDEESEESLMEPLISVMVHLKDLFFRQIFMINTFHMAKKKKTKKQLSFM</sequence>
<dbReference type="CDD" id="cd00190">
    <property type="entry name" value="Tryp_SPc"/>
    <property type="match status" value="1"/>
</dbReference>
<dbReference type="EMBL" id="HG994580">
    <property type="protein sequence ID" value="CAF2765479.1"/>
    <property type="molecule type" value="Genomic_DNA"/>
</dbReference>
<evidence type="ECO:0000313" key="8">
    <source>
        <dbReference type="Proteomes" id="UP000675881"/>
    </source>
</evidence>
<dbReference type="InterPro" id="IPR001314">
    <property type="entry name" value="Peptidase_S1A"/>
</dbReference>
<dbReference type="SUPFAM" id="SSF50494">
    <property type="entry name" value="Trypsin-like serine proteases"/>
    <property type="match status" value="1"/>
</dbReference>